<evidence type="ECO:0000313" key="3">
    <source>
        <dbReference type="Proteomes" id="UP001500305"/>
    </source>
</evidence>
<dbReference type="Proteomes" id="UP001500305">
    <property type="component" value="Unassembled WGS sequence"/>
</dbReference>
<comment type="caution">
    <text evidence="2">The sequence shown here is derived from an EMBL/GenBank/DDBJ whole genome shotgun (WGS) entry which is preliminary data.</text>
</comment>
<proteinExistence type="predicted"/>
<sequence length="115" mass="12568">MRGPGHGLEAGVPAGVDDEVDQRRIVLAGRQVERQLGEPGEIDAGRIGQWMARGQHHRQLVLPDRDLPHALGCLHLPAQEGRVQLPVGDPPQPVAPWQRNQLDPGAGRLSLQRLQ</sequence>
<protein>
    <submittedName>
        <fullName evidence="2">Uncharacterized protein</fullName>
    </submittedName>
</protein>
<gene>
    <name evidence="2" type="ORF">GCM10010430_02190</name>
</gene>
<evidence type="ECO:0000313" key="2">
    <source>
        <dbReference type="EMBL" id="GAA2226624.1"/>
    </source>
</evidence>
<organism evidence="2 3">
    <name type="scientific">Kitasatospora cystarginea</name>
    <dbReference type="NCBI Taxonomy" id="58350"/>
    <lineage>
        <taxon>Bacteria</taxon>
        <taxon>Bacillati</taxon>
        <taxon>Actinomycetota</taxon>
        <taxon>Actinomycetes</taxon>
        <taxon>Kitasatosporales</taxon>
        <taxon>Streptomycetaceae</taxon>
        <taxon>Kitasatospora</taxon>
    </lineage>
</organism>
<accession>A0ABN3DBU7</accession>
<keyword evidence="3" id="KW-1185">Reference proteome</keyword>
<feature type="region of interest" description="Disordered" evidence="1">
    <location>
        <begin position="83"/>
        <end position="115"/>
    </location>
</feature>
<dbReference type="EMBL" id="BAAATR010000001">
    <property type="protein sequence ID" value="GAA2226624.1"/>
    <property type="molecule type" value="Genomic_DNA"/>
</dbReference>
<feature type="region of interest" description="Disordered" evidence="1">
    <location>
        <begin position="1"/>
        <end position="20"/>
    </location>
</feature>
<name>A0ABN3DBU7_9ACTN</name>
<evidence type="ECO:0000256" key="1">
    <source>
        <dbReference type="SAM" id="MobiDB-lite"/>
    </source>
</evidence>
<reference evidence="2 3" key="1">
    <citation type="journal article" date="2019" name="Int. J. Syst. Evol. Microbiol.">
        <title>The Global Catalogue of Microorganisms (GCM) 10K type strain sequencing project: providing services to taxonomists for standard genome sequencing and annotation.</title>
        <authorList>
            <consortium name="The Broad Institute Genomics Platform"/>
            <consortium name="The Broad Institute Genome Sequencing Center for Infectious Disease"/>
            <person name="Wu L."/>
            <person name="Ma J."/>
        </authorList>
    </citation>
    <scope>NUCLEOTIDE SEQUENCE [LARGE SCALE GENOMIC DNA]</scope>
    <source>
        <strain evidence="2 3">JCM 7356</strain>
    </source>
</reference>